<dbReference type="InterPro" id="IPR005123">
    <property type="entry name" value="Oxoglu/Fe-dep_dioxygenase_dom"/>
</dbReference>
<dbReference type="GO" id="GO:0016491">
    <property type="term" value="F:oxidoreductase activity"/>
    <property type="evidence" value="ECO:0007669"/>
    <property type="project" value="UniProtKB-KW"/>
</dbReference>
<proteinExistence type="inferred from homology"/>
<evidence type="ECO:0000313" key="3">
    <source>
        <dbReference type="EMBL" id="SDY88967.1"/>
    </source>
</evidence>
<evidence type="ECO:0000313" key="4">
    <source>
        <dbReference type="Proteomes" id="UP000183417"/>
    </source>
</evidence>
<dbReference type="Proteomes" id="UP000183417">
    <property type="component" value="Unassembled WGS sequence"/>
</dbReference>
<evidence type="ECO:0000256" key="1">
    <source>
        <dbReference type="RuleBase" id="RU003682"/>
    </source>
</evidence>
<feature type="domain" description="Fe2OG dioxygenase" evidence="2">
    <location>
        <begin position="129"/>
        <end position="242"/>
    </location>
</feature>
<reference evidence="3 4" key="1">
    <citation type="submission" date="2016-10" db="EMBL/GenBank/DDBJ databases">
        <authorList>
            <person name="de Groot N.N."/>
        </authorList>
    </citation>
    <scope>NUCLEOTIDE SEQUENCE [LARGE SCALE GENOMIC DNA]</scope>
    <source>
        <strain evidence="3 4">LMG 24775</strain>
    </source>
</reference>
<keyword evidence="1" id="KW-0408">Iron</keyword>
<dbReference type="EMBL" id="FNPE01000009">
    <property type="protein sequence ID" value="SDY88967.1"/>
    <property type="molecule type" value="Genomic_DNA"/>
</dbReference>
<dbReference type="InterPro" id="IPR018655">
    <property type="entry name" value="DUF2086"/>
</dbReference>
<organism evidence="3 4">
    <name type="scientific">Delftia lacustris</name>
    <dbReference type="NCBI Taxonomy" id="558537"/>
    <lineage>
        <taxon>Bacteria</taxon>
        <taxon>Pseudomonadati</taxon>
        <taxon>Pseudomonadota</taxon>
        <taxon>Betaproteobacteria</taxon>
        <taxon>Burkholderiales</taxon>
        <taxon>Comamonadaceae</taxon>
        <taxon>Delftia</taxon>
    </lineage>
</organism>
<accession>A0A1H3NJ72</accession>
<keyword evidence="1" id="KW-0479">Metal-binding</keyword>
<dbReference type="Pfam" id="PF09859">
    <property type="entry name" value="Oxygenase-NA"/>
    <property type="match status" value="1"/>
</dbReference>
<dbReference type="AlphaFoldDB" id="A0A1H3NJ72"/>
<sequence length="243" mass="27962">MHNLRLFDNEACESAPPCQWTQMEHQLDEHGCARLPGLLDAQQCRDLAALYTREDGFRSRIVMARHGFGRGEYRYFDYPLPPLLQRLREQLYSRLVLVANRWNQRMGLDVRYPDRLQDFLARCHAHGQLRPTPLILQYGEGDYNCLHQDVYGEHVFPLQVVLLLSRPGQDFAGGEFVITQADGDRQRADVMALDQGDALVLAVRHRPVPGRRSGYRRAAMRHGVSRVRSGHRHTVGLIFHDAL</sequence>
<evidence type="ECO:0000259" key="2">
    <source>
        <dbReference type="PROSITE" id="PS51471"/>
    </source>
</evidence>
<dbReference type="PROSITE" id="PS51471">
    <property type="entry name" value="FE2OG_OXY"/>
    <property type="match status" value="1"/>
</dbReference>
<keyword evidence="1" id="KW-0560">Oxidoreductase</keyword>
<dbReference type="RefSeq" id="WP_034366991.1">
    <property type="nucleotide sequence ID" value="NZ_AP025556.1"/>
</dbReference>
<name>A0A1H3NJ72_9BURK</name>
<gene>
    <name evidence="3" type="ORF">SAMN05421547_1094</name>
</gene>
<dbReference type="GO" id="GO:0046872">
    <property type="term" value="F:metal ion binding"/>
    <property type="evidence" value="ECO:0007669"/>
    <property type="project" value="UniProtKB-KW"/>
</dbReference>
<dbReference type="GeneID" id="94692278"/>
<comment type="similarity">
    <text evidence="1">Belongs to the iron/ascorbate-dependent oxidoreductase family.</text>
</comment>
<dbReference type="Gene3D" id="2.60.120.620">
    <property type="entry name" value="q2cbj1_9rhob like domain"/>
    <property type="match status" value="1"/>
</dbReference>
<protein>
    <recommendedName>
        <fullName evidence="2">Fe2OG dioxygenase domain-containing protein</fullName>
    </recommendedName>
</protein>